<dbReference type="InterPro" id="IPR020841">
    <property type="entry name" value="PKS_Beta-ketoAc_synthase_dom"/>
</dbReference>
<evidence type="ECO:0000256" key="1">
    <source>
        <dbReference type="ARBA" id="ARBA00005194"/>
    </source>
</evidence>
<dbReference type="RefSeq" id="WP_067401450.1">
    <property type="nucleotide sequence ID" value="NZ_LZEY01000012.1"/>
</dbReference>
<comment type="pathway">
    <text evidence="1">Lipid metabolism; fatty acid biosynthesis.</text>
</comment>
<dbReference type="CDD" id="cd00834">
    <property type="entry name" value="KAS_I_II"/>
    <property type="match status" value="1"/>
</dbReference>
<dbReference type="GO" id="GO:0005829">
    <property type="term" value="C:cytosol"/>
    <property type="evidence" value="ECO:0007669"/>
    <property type="project" value="TreeGrafter"/>
</dbReference>
<dbReference type="Pfam" id="PF00109">
    <property type="entry name" value="ketoacyl-synt"/>
    <property type="match status" value="1"/>
</dbReference>
<evidence type="ECO:0000256" key="4">
    <source>
        <dbReference type="RuleBase" id="RU003694"/>
    </source>
</evidence>
<gene>
    <name evidence="6" type="ORF">AYY18_04015</name>
</gene>
<proteinExistence type="inferred from homology"/>
<evidence type="ECO:0000313" key="6">
    <source>
        <dbReference type="EMBL" id="OBU11103.1"/>
    </source>
</evidence>
<dbReference type="InterPro" id="IPR018201">
    <property type="entry name" value="Ketoacyl_synth_AS"/>
</dbReference>
<comment type="caution">
    <text evidence="6">The sequence shown here is derived from an EMBL/GenBank/DDBJ whole genome shotgun (WGS) entry which is preliminary data.</text>
</comment>
<dbReference type="NCBIfam" id="NF006618">
    <property type="entry name" value="PRK09185.1"/>
    <property type="match status" value="1"/>
</dbReference>
<dbReference type="UniPathway" id="UPA00094"/>
<feature type="domain" description="Ketosynthase family 3 (KS3)" evidence="5">
    <location>
        <begin position="1"/>
        <end position="387"/>
    </location>
</feature>
<reference evidence="7" key="1">
    <citation type="submission" date="2016-06" db="EMBL/GenBank/DDBJ databases">
        <authorList>
            <person name="Butler K."/>
        </authorList>
    </citation>
    <scope>NUCLEOTIDE SEQUENCE [LARGE SCALE GENOMIC DNA]</scope>
    <source>
        <strain evidence="7">GCSL-Mp20</strain>
    </source>
</reference>
<dbReference type="PROSITE" id="PS52004">
    <property type="entry name" value="KS3_2"/>
    <property type="match status" value="1"/>
</dbReference>
<sequence>MIYINAVGMLNALGNNTEEIRRNLPLRHASGMKARDNWLQSGEPCVLGGVQADLPEVPAHLNAHNSRNNRLLLAALEQIREPVTRMIHTYGADRIAVILGTSTSGLDEADHFIDAHFQSREAPGYHYYQQELGDPARFLAANLSLTGPAYTLSTACSSSARAVLSGQRLIKAGLADAVIAGGADTLSRMPINGFNSLEALSLTLCQPFAQDRPGITIGEGAALLLMSREPADVAFPGGGESGDGYHMSAPEPDGRGAEQAIRMALDNAGLTTGDIGYINLHGTGTPLNDAMESTVINRLFGTDTPCSSTKPLTGHMLGAAGAGEAGLCWLILKENLALPAQVFTDKPQDSQLPPCGLLTTEIPLRKPIILSNSFAFGGNNCALIFAGVTHDI</sequence>
<protein>
    <submittedName>
        <fullName evidence="6">Beta-ketoacyl-[acyl-carrier-protein] synthase II</fullName>
    </submittedName>
</protein>
<dbReference type="SMART" id="SM00825">
    <property type="entry name" value="PKS_KS"/>
    <property type="match status" value="1"/>
</dbReference>
<dbReference type="Pfam" id="PF02801">
    <property type="entry name" value="Ketoacyl-synt_C"/>
    <property type="match status" value="1"/>
</dbReference>
<dbReference type="SUPFAM" id="SSF53901">
    <property type="entry name" value="Thiolase-like"/>
    <property type="match status" value="2"/>
</dbReference>
<evidence type="ECO:0000313" key="7">
    <source>
        <dbReference type="Proteomes" id="UP000092377"/>
    </source>
</evidence>
<dbReference type="GO" id="GO:0004315">
    <property type="term" value="F:3-oxoacyl-[acyl-carrier-protein] synthase activity"/>
    <property type="evidence" value="ECO:0007669"/>
    <property type="project" value="InterPro"/>
</dbReference>
<organism evidence="6 7">
    <name type="scientific">Morganella psychrotolerans</name>
    <dbReference type="NCBI Taxonomy" id="368603"/>
    <lineage>
        <taxon>Bacteria</taxon>
        <taxon>Pseudomonadati</taxon>
        <taxon>Pseudomonadota</taxon>
        <taxon>Gammaproteobacteria</taxon>
        <taxon>Enterobacterales</taxon>
        <taxon>Morganellaceae</taxon>
        <taxon>Morganella</taxon>
    </lineage>
</organism>
<dbReference type="PANTHER" id="PTHR11712">
    <property type="entry name" value="POLYKETIDE SYNTHASE-RELATED"/>
    <property type="match status" value="1"/>
</dbReference>
<name>A0A1B8HNZ4_9GAMM</name>
<keyword evidence="3 4" id="KW-0808">Transferase</keyword>
<evidence type="ECO:0000256" key="2">
    <source>
        <dbReference type="ARBA" id="ARBA00008467"/>
    </source>
</evidence>
<dbReference type="Gene3D" id="3.40.47.10">
    <property type="match status" value="2"/>
</dbReference>
<dbReference type="AlphaFoldDB" id="A0A1B8HNZ4"/>
<evidence type="ECO:0000256" key="3">
    <source>
        <dbReference type="ARBA" id="ARBA00022679"/>
    </source>
</evidence>
<dbReference type="PROSITE" id="PS00606">
    <property type="entry name" value="KS3_1"/>
    <property type="match status" value="1"/>
</dbReference>
<dbReference type="OrthoDB" id="9808669at2"/>
<dbReference type="InterPro" id="IPR016039">
    <property type="entry name" value="Thiolase-like"/>
</dbReference>
<dbReference type="InterPro" id="IPR000794">
    <property type="entry name" value="Beta-ketoacyl_synthase"/>
</dbReference>
<dbReference type="GO" id="GO:0006633">
    <property type="term" value="P:fatty acid biosynthetic process"/>
    <property type="evidence" value="ECO:0007669"/>
    <property type="project" value="UniProtKB-UniPathway"/>
</dbReference>
<comment type="similarity">
    <text evidence="2 4">Belongs to the thiolase-like superfamily. Beta-ketoacyl-ACP synthases family.</text>
</comment>
<dbReference type="PANTHER" id="PTHR11712:SF320">
    <property type="entry name" value="BETA-KETOACYL SYNTHASE"/>
    <property type="match status" value="1"/>
</dbReference>
<evidence type="ECO:0000259" key="5">
    <source>
        <dbReference type="PROSITE" id="PS52004"/>
    </source>
</evidence>
<accession>A0A1B8HNZ4</accession>
<keyword evidence="7" id="KW-1185">Reference proteome</keyword>
<dbReference type="EMBL" id="LZEY01000012">
    <property type="protein sequence ID" value="OBU11103.1"/>
    <property type="molecule type" value="Genomic_DNA"/>
</dbReference>
<dbReference type="InterPro" id="IPR014031">
    <property type="entry name" value="Ketoacyl_synth_C"/>
</dbReference>
<dbReference type="InterPro" id="IPR014030">
    <property type="entry name" value="Ketoacyl_synth_N"/>
</dbReference>
<dbReference type="Proteomes" id="UP000092377">
    <property type="component" value="Unassembled WGS sequence"/>
</dbReference>